<evidence type="ECO:0000313" key="3">
    <source>
        <dbReference type="Proteomes" id="UP000270021"/>
    </source>
</evidence>
<proteinExistence type="predicted"/>
<dbReference type="Pfam" id="PF14534">
    <property type="entry name" value="DUF4440"/>
    <property type="match status" value="1"/>
</dbReference>
<dbReference type="KEGG" id="fsl:EJO69_07350"/>
<dbReference type="OrthoDB" id="582586at2"/>
<dbReference type="EMBL" id="CP034438">
    <property type="protein sequence ID" value="AZN30144.1"/>
    <property type="molecule type" value="Genomic_DNA"/>
</dbReference>
<feature type="domain" description="DUF4440" evidence="1">
    <location>
        <begin position="10"/>
        <end position="102"/>
    </location>
</feature>
<dbReference type="AlphaFoldDB" id="A0A3S8Z9L2"/>
<dbReference type="InterPro" id="IPR027843">
    <property type="entry name" value="DUF4440"/>
</dbReference>
<protein>
    <submittedName>
        <fullName evidence="2">DUF4440 domain-containing protein</fullName>
    </submittedName>
</protein>
<dbReference type="Proteomes" id="UP000270021">
    <property type="component" value="Chromosome"/>
</dbReference>
<organism evidence="2 3">
    <name type="scientific">Flaviflexus salsibiostraticola</name>
    <dbReference type="NCBI Taxonomy" id="1282737"/>
    <lineage>
        <taxon>Bacteria</taxon>
        <taxon>Bacillati</taxon>
        <taxon>Actinomycetota</taxon>
        <taxon>Actinomycetes</taxon>
        <taxon>Actinomycetales</taxon>
        <taxon>Actinomycetaceae</taxon>
        <taxon>Flaviflexus</taxon>
    </lineage>
</organism>
<accession>A0A3S8Z9L2</accession>
<keyword evidence="3" id="KW-1185">Reference proteome</keyword>
<gene>
    <name evidence="2" type="ORF">EJO69_07350</name>
</gene>
<evidence type="ECO:0000259" key="1">
    <source>
        <dbReference type="Pfam" id="PF14534"/>
    </source>
</evidence>
<dbReference type="InterPro" id="IPR032710">
    <property type="entry name" value="NTF2-like_dom_sf"/>
</dbReference>
<evidence type="ECO:0000313" key="2">
    <source>
        <dbReference type="EMBL" id="AZN30144.1"/>
    </source>
</evidence>
<dbReference type="Gene3D" id="3.10.450.50">
    <property type="match status" value="1"/>
</dbReference>
<dbReference type="SUPFAM" id="SSF54427">
    <property type="entry name" value="NTF2-like"/>
    <property type="match status" value="1"/>
</dbReference>
<sequence>MALLDDLLAYEHRLSSADIGFYRHICRPDALFIMPGMIASLEEAIAGLEQSPPWDSVDLSDVSLRMLGSNAAAIIYRFTGTRGTATYRADMVSTYENRGGWRLVLHQQTPLA</sequence>
<reference evidence="2 3" key="1">
    <citation type="submission" date="2018-12" db="EMBL/GenBank/DDBJ databases">
        <title>Complete genome sequence of Flaviflexus salsibiostraticola KCTC 33148.</title>
        <authorList>
            <person name="Bae J.-W."/>
        </authorList>
    </citation>
    <scope>NUCLEOTIDE SEQUENCE [LARGE SCALE GENOMIC DNA]</scope>
    <source>
        <strain evidence="2 3">KCTC 33148</strain>
    </source>
</reference>
<dbReference type="RefSeq" id="WP_126040630.1">
    <property type="nucleotide sequence ID" value="NZ_CP034438.1"/>
</dbReference>
<name>A0A3S8Z9L2_9ACTO</name>